<feature type="non-terminal residue" evidence="1">
    <location>
        <position position="61"/>
    </location>
</feature>
<proteinExistence type="predicted"/>
<reference evidence="1" key="1">
    <citation type="submission" date="2021-06" db="EMBL/GenBank/DDBJ databases">
        <authorList>
            <person name="Kallberg Y."/>
            <person name="Tangrot J."/>
            <person name="Rosling A."/>
        </authorList>
    </citation>
    <scope>NUCLEOTIDE SEQUENCE</scope>
    <source>
        <strain evidence="1">MA461A</strain>
    </source>
</reference>
<evidence type="ECO:0000313" key="1">
    <source>
        <dbReference type="EMBL" id="CAG8830184.1"/>
    </source>
</evidence>
<accession>A0ACA9S942</accession>
<organism evidence="1 2">
    <name type="scientific">Racocetra persica</name>
    <dbReference type="NCBI Taxonomy" id="160502"/>
    <lineage>
        <taxon>Eukaryota</taxon>
        <taxon>Fungi</taxon>
        <taxon>Fungi incertae sedis</taxon>
        <taxon>Mucoromycota</taxon>
        <taxon>Glomeromycotina</taxon>
        <taxon>Glomeromycetes</taxon>
        <taxon>Diversisporales</taxon>
        <taxon>Gigasporaceae</taxon>
        <taxon>Racocetra</taxon>
    </lineage>
</organism>
<gene>
    <name evidence="1" type="ORF">RPERSI_LOCUS27722</name>
</gene>
<comment type="caution">
    <text evidence="1">The sequence shown here is derived from an EMBL/GenBank/DDBJ whole genome shotgun (WGS) entry which is preliminary data.</text>
</comment>
<sequence length="61" mass="7000">QSMLNKVTKLKFNKLTTSKDCLKHVVDNNNQINKNEPNKILENTNTTNIPENTKTTKISKE</sequence>
<keyword evidence="2" id="KW-1185">Reference proteome</keyword>
<feature type="non-terminal residue" evidence="1">
    <location>
        <position position="1"/>
    </location>
</feature>
<protein>
    <submittedName>
        <fullName evidence="1">19014_t:CDS:1</fullName>
    </submittedName>
</protein>
<evidence type="ECO:0000313" key="2">
    <source>
        <dbReference type="Proteomes" id="UP000789920"/>
    </source>
</evidence>
<dbReference type="EMBL" id="CAJVQC010098665">
    <property type="protein sequence ID" value="CAG8830184.1"/>
    <property type="molecule type" value="Genomic_DNA"/>
</dbReference>
<dbReference type="Proteomes" id="UP000789920">
    <property type="component" value="Unassembled WGS sequence"/>
</dbReference>
<name>A0ACA9S942_9GLOM</name>